<dbReference type="PANTHER" id="PTHR30546:SF23">
    <property type="entry name" value="FLAVOPROTEIN-LIKE PROTEIN YCP4-RELATED"/>
    <property type="match status" value="1"/>
</dbReference>
<accession>A0A8H7Q6Z6</accession>
<dbReference type="InterPro" id="IPR005025">
    <property type="entry name" value="FMN_Rdtase-like_dom"/>
</dbReference>
<dbReference type="PANTHER" id="PTHR30546">
    <property type="entry name" value="FLAVODOXIN-RELATED PROTEIN WRBA-RELATED"/>
    <property type="match status" value="1"/>
</dbReference>
<dbReference type="Gene3D" id="3.40.50.360">
    <property type="match status" value="1"/>
</dbReference>
<evidence type="ECO:0000256" key="4">
    <source>
        <dbReference type="SAM" id="Phobius"/>
    </source>
</evidence>
<dbReference type="InterPro" id="IPR008254">
    <property type="entry name" value="Flavodoxin/NO_synth"/>
</dbReference>
<dbReference type="GO" id="GO:0003955">
    <property type="term" value="F:NAD(P)H dehydrogenase (quinone) activity"/>
    <property type="evidence" value="ECO:0007669"/>
    <property type="project" value="InterPro"/>
</dbReference>
<dbReference type="SUPFAM" id="SSF52218">
    <property type="entry name" value="Flavoproteins"/>
    <property type="match status" value="1"/>
</dbReference>
<keyword evidence="4" id="KW-0472">Membrane</keyword>
<proteinExistence type="inferred from homology"/>
<comment type="similarity">
    <text evidence="1">Belongs to the WrbA family.</text>
</comment>
<feature type="compositionally biased region" description="Basic and acidic residues" evidence="3">
    <location>
        <begin position="230"/>
        <end position="256"/>
    </location>
</feature>
<keyword evidence="2" id="KW-0175">Coiled coil</keyword>
<dbReference type="FunFam" id="3.40.50.360:FF:000001">
    <property type="entry name" value="NAD(P)H dehydrogenase (Quinone) FQR1-like"/>
    <property type="match status" value="1"/>
</dbReference>
<comment type="caution">
    <text evidence="6">The sequence shown here is derived from an EMBL/GenBank/DDBJ whole genome shotgun (WGS) entry which is preliminary data.</text>
</comment>
<sequence length="681" mass="76246">LSQIMSSPVIYIIYYSTYGHIYTLAKEIQRGLEAQGVEVKIFQVAETLPEEVLTKMHAPPKQDVPIITVDDLKNADGILWGIPTRFGTMPAQIKTFLDSTGGLWQSGALAGKLTGVFFSTAVQHGGQETTALSTVTYFAHHGMPFVPLGFANANMFDNSEVIGSSPYGSGTVANGDGSRQPSEKELAIVYTQGENFAKVVKTMKQGAANLEKPEVDTSSEGTQAENVEPVEAKEEPVKKEAQPVKQDVPKKSEAKKEEKTKWWQKLLCIPLARLRHFAAQHLPEALAPREPTLKEKVESVVEQAKDHTVDALLDAERIGSQDVKNFKRAVNNKLNDLKGDNNGHKGVNHLQRDVNAAKQHAQHAVEDAKRRAERAKNHLHHEYDDLEEDDTIHDAKAKVADQVHDVKEKLGEWWTSAKESLDTEAIKRKLEERQEEEREELFLAKGAEQHDIEEFNARALRNEHEFVQAPLIRRRNSAAPDSSMSLYERTQNYLDSNLERRTIGENVQYAPLTGIYGGVFLIYFLILGYRLWNQRRKTDVYVGDGTLERYRASKEEANGSKVGHRRHTFEAPSAEQYEQVARLVDAFNTFTTTVPVALLLIGIMELNGYPRHLLHYILGSLVFGTILATEFGVLASDGSDLAAHGRREVGQLVMWGVMVFTGVSMVAIVWAKAFQLEQWFP</sequence>
<dbReference type="NCBIfam" id="TIGR01755">
    <property type="entry name" value="flav_wrbA"/>
    <property type="match status" value="1"/>
</dbReference>
<dbReference type="Proteomes" id="UP000612746">
    <property type="component" value="Unassembled WGS sequence"/>
</dbReference>
<evidence type="ECO:0000256" key="2">
    <source>
        <dbReference type="SAM" id="Coils"/>
    </source>
</evidence>
<dbReference type="PROSITE" id="PS50902">
    <property type="entry name" value="FLAVODOXIN_LIKE"/>
    <property type="match status" value="1"/>
</dbReference>
<keyword evidence="7" id="KW-1185">Reference proteome</keyword>
<gene>
    <name evidence="6" type="ORF">INT44_005324</name>
</gene>
<dbReference type="AlphaFoldDB" id="A0A8H7Q6Z6"/>
<feature type="transmembrane region" description="Helical" evidence="4">
    <location>
        <begin position="613"/>
        <end position="632"/>
    </location>
</feature>
<dbReference type="Pfam" id="PF03358">
    <property type="entry name" value="FMN_red"/>
    <property type="match status" value="1"/>
</dbReference>
<dbReference type="OrthoDB" id="2381376at2759"/>
<evidence type="ECO:0000256" key="1">
    <source>
        <dbReference type="ARBA" id="ARBA00006961"/>
    </source>
</evidence>
<dbReference type="NCBIfam" id="NF002999">
    <property type="entry name" value="PRK03767.1"/>
    <property type="match status" value="1"/>
</dbReference>
<evidence type="ECO:0000313" key="6">
    <source>
        <dbReference type="EMBL" id="KAG2187634.1"/>
    </source>
</evidence>
<dbReference type="GO" id="GO:0010181">
    <property type="term" value="F:FMN binding"/>
    <property type="evidence" value="ECO:0007669"/>
    <property type="project" value="InterPro"/>
</dbReference>
<organism evidence="6 7">
    <name type="scientific">Umbelopsis vinacea</name>
    <dbReference type="NCBI Taxonomy" id="44442"/>
    <lineage>
        <taxon>Eukaryota</taxon>
        <taxon>Fungi</taxon>
        <taxon>Fungi incertae sedis</taxon>
        <taxon>Mucoromycota</taxon>
        <taxon>Mucoromycotina</taxon>
        <taxon>Umbelopsidomycetes</taxon>
        <taxon>Umbelopsidales</taxon>
        <taxon>Umbelopsidaceae</taxon>
        <taxon>Umbelopsis</taxon>
    </lineage>
</organism>
<dbReference type="EMBL" id="JAEPRA010000003">
    <property type="protein sequence ID" value="KAG2187634.1"/>
    <property type="molecule type" value="Genomic_DNA"/>
</dbReference>
<feature type="transmembrane region" description="Helical" evidence="4">
    <location>
        <begin position="652"/>
        <end position="671"/>
    </location>
</feature>
<feature type="region of interest" description="Disordered" evidence="3">
    <location>
        <begin position="210"/>
        <end position="256"/>
    </location>
</feature>
<protein>
    <recommendedName>
        <fullName evidence="5">Flavodoxin-like domain-containing protein</fullName>
    </recommendedName>
</protein>
<feature type="non-terminal residue" evidence="6">
    <location>
        <position position="1"/>
    </location>
</feature>
<feature type="coiled-coil region" evidence="2">
    <location>
        <begin position="358"/>
        <end position="389"/>
    </location>
</feature>
<reference evidence="6" key="1">
    <citation type="submission" date="2020-12" db="EMBL/GenBank/DDBJ databases">
        <title>Metabolic potential, ecology and presence of endohyphal bacteria is reflected in genomic diversity of Mucoromycotina.</title>
        <authorList>
            <person name="Muszewska A."/>
            <person name="Okrasinska A."/>
            <person name="Steczkiewicz K."/>
            <person name="Drgas O."/>
            <person name="Orlowska M."/>
            <person name="Perlinska-Lenart U."/>
            <person name="Aleksandrzak-Piekarczyk T."/>
            <person name="Szatraj K."/>
            <person name="Zielenkiewicz U."/>
            <person name="Pilsyk S."/>
            <person name="Malc E."/>
            <person name="Mieczkowski P."/>
            <person name="Kruszewska J.S."/>
            <person name="Biernat P."/>
            <person name="Pawlowska J."/>
        </authorList>
    </citation>
    <scope>NUCLEOTIDE SEQUENCE</scope>
    <source>
        <strain evidence="6">WA0000051536</strain>
    </source>
</reference>
<dbReference type="InterPro" id="IPR029039">
    <property type="entry name" value="Flavoprotein-like_sf"/>
</dbReference>
<feature type="transmembrane region" description="Helical" evidence="4">
    <location>
        <begin position="509"/>
        <end position="529"/>
    </location>
</feature>
<keyword evidence="4" id="KW-0812">Transmembrane</keyword>
<dbReference type="InterPro" id="IPR010089">
    <property type="entry name" value="Flavoprotein_WrbA-like"/>
</dbReference>
<name>A0A8H7Q6Z6_9FUNG</name>
<dbReference type="GO" id="GO:0016020">
    <property type="term" value="C:membrane"/>
    <property type="evidence" value="ECO:0007669"/>
    <property type="project" value="TreeGrafter"/>
</dbReference>
<evidence type="ECO:0000259" key="5">
    <source>
        <dbReference type="PROSITE" id="PS50902"/>
    </source>
</evidence>
<evidence type="ECO:0000256" key="3">
    <source>
        <dbReference type="SAM" id="MobiDB-lite"/>
    </source>
</evidence>
<keyword evidence="4" id="KW-1133">Transmembrane helix</keyword>
<feature type="domain" description="Flavodoxin-like" evidence="5">
    <location>
        <begin position="10"/>
        <end position="196"/>
    </location>
</feature>
<evidence type="ECO:0000313" key="7">
    <source>
        <dbReference type="Proteomes" id="UP000612746"/>
    </source>
</evidence>